<gene>
    <name evidence="1" type="ORF">PCOR1329_LOCUS22731</name>
</gene>
<keyword evidence="2" id="KW-1185">Reference proteome</keyword>
<dbReference type="Proteomes" id="UP001189429">
    <property type="component" value="Unassembled WGS sequence"/>
</dbReference>
<evidence type="ECO:0000313" key="1">
    <source>
        <dbReference type="EMBL" id="CAK0821394.1"/>
    </source>
</evidence>
<evidence type="ECO:0000313" key="2">
    <source>
        <dbReference type="Proteomes" id="UP001189429"/>
    </source>
</evidence>
<protein>
    <submittedName>
        <fullName evidence="1">Uncharacterized protein</fullName>
    </submittedName>
</protein>
<organism evidence="1 2">
    <name type="scientific">Prorocentrum cordatum</name>
    <dbReference type="NCBI Taxonomy" id="2364126"/>
    <lineage>
        <taxon>Eukaryota</taxon>
        <taxon>Sar</taxon>
        <taxon>Alveolata</taxon>
        <taxon>Dinophyceae</taxon>
        <taxon>Prorocentrales</taxon>
        <taxon>Prorocentraceae</taxon>
        <taxon>Prorocentrum</taxon>
    </lineage>
</organism>
<comment type="caution">
    <text evidence="1">The sequence shown here is derived from an EMBL/GenBank/DDBJ whole genome shotgun (WGS) entry which is preliminary data.</text>
</comment>
<sequence length="153" mass="16775">MSSLMAAPPSVRFPAAVKQAVSGKPYHVDLASYQVGSSAEERVADSSAIQSGNKSKRDMLMFIDTCMETFWTCADWIWSGSRCLQTCFDCKVEGASTRGSDMLDIHIFKGPKFARCGRFDYKPIWKNTSLGCPLATTSEHPRSVHCALPVAAE</sequence>
<reference evidence="1" key="1">
    <citation type="submission" date="2023-10" db="EMBL/GenBank/DDBJ databases">
        <authorList>
            <person name="Chen Y."/>
            <person name="Shah S."/>
            <person name="Dougan E. K."/>
            <person name="Thang M."/>
            <person name="Chan C."/>
        </authorList>
    </citation>
    <scope>NUCLEOTIDE SEQUENCE [LARGE SCALE GENOMIC DNA]</scope>
</reference>
<name>A0ABN9RQ79_9DINO</name>
<proteinExistence type="predicted"/>
<dbReference type="EMBL" id="CAUYUJ010007625">
    <property type="protein sequence ID" value="CAK0821394.1"/>
    <property type="molecule type" value="Genomic_DNA"/>
</dbReference>
<accession>A0ABN9RQ79</accession>